<name>A0A815AC91_9BILA</name>
<evidence type="ECO:0000313" key="3">
    <source>
        <dbReference type="Proteomes" id="UP000663891"/>
    </source>
</evidence>
<dbReference type="EMBL" id="CAJOAY010001514">
    <property type="protein sequence ID" value="CAF3853037.1"/>
    <property type="molecule type" value="Genomic_DNA"/>
</dbReference>
<dbReference type="AlphaFoldDB" id="A0A815AC91"/>
<comment type="caution">
    <text evidence="1">The sequence shown here is derived from an EMBL/GenBank/DDBJ whole genome shotgun (WGS) entry which is preliminary data.</text>
</comment>
<protein>
    <submittedName>
        <fullName evidence="1">Uncharacterized protein</fullName>
    </submittedName>
</protein>
<gene>
    <name evidence="2" type="ORF">OKA104_LOCUS21609</name>
    <name evidence="1" type="ORF">VCS650_LOCUS28677</name>
</gene>
<dbReference type="Proteomes" id="UP000663881">
    <property type="component" value="Unassembled WGS sequence"/>
</dbReference>
<proteinExistence type="predicted"/>
<dbReference type="OrthoDB" id="9995545at2759"/>
<organism evidence="1 3">
    <name type="scientific">Adineta steineri</name>
    <dbReference type="NCBI Taxonomy" id="433720"/>
    <lineage>
        <taxon>Eukaryota</taxon>
        <taxon>Metazoa</taxon>
        <taxon>Spiralia</taxon>
        <taxon>Gnathifera</taxon>
        <taxon>Rotifera</taxon>
        <taxon>Eurotatoria</taxon>
        <taxon>Bdelloidea</taxon>
        <taxon>Adinetida</taxon>
        <taxon>Adinetidae</taxon>
        <taxon>Adineta</taxon>
    </lineage>
</organism>
<dbReference type="EMBL" id="CAJNON010000428">
    <property type="protein sequence ID" value="CAF1257430.1"/>
    <property type="molecule type" value="Genomic_DNA"/>
</dbReference>
<dbReference type="Proteomes" id="UP000663891">
    <property type="component" value="Unassembled WGS sequence"/>
</dbReference>
<evidence type="ECO:0000313" key="1">
    <source>
        <dbReference type="EMBL" id="CAF1257430.1"/>
    </source>
</evidence>
<sequence>MSDNINEQNPMMNLINDNDEQHHKHYVVKKIESNINEHEKEIIGYDCIYQYENYQIKLEYRLLNGYWKIISDQLNTKQEEELNNLLNNLNLNEYDLFPQQIDIIIQKFDQYFSELKEKENEIIISSLLEEDDDEIKKLNFPSIELLYNNNIPTPSPILEVDEEQLDLPTQSLSAHFQRKIINLTPTTISNRIRLDSACSSTNSIKYAEFVPPTMTSIQRRRIIQSIILGVQRKKKIFEKVLNTLKHIPSEPTMYELGLEFLRVYDGKFNYLPGHAFIMPFKERTWFLTILNIKCMEIEFGESEPRSVLILQYNNESTTVQL</sequence>
<evidence type="ECO:0000313" key="2">
    <source>
        <dbReference type="EMBL" id="CAF3853037.1"/>
    </source>
</evidence>
<reference evidence="1" key="1">
    <citation type="submission" date="2021-02" db="EMBL/GenBank/DDBJ databases">
        <authorList>
            <person name="Nowell W R."/>
        </authorList>
    </citation>
    <scope>NUCLEOTIDE SEQUENCE</scope>
</reference>
<accession>A0A815AC91</accession>